<comment type="caution">
    <text evidence="6">The sequence shown here is derived from an EMBL/GenBank/DDBJ whole genome shotgun (WGS) entry which is preliminary data.</text>
</comment>
<dbReference type="InterPro" id="IPR029787">
    <property type="entry name" value="Nucleotide_cyclase"/>
</dbReference>
<dbReference type="SUPFAM" id="SSF55073">
    <property type="entry name" value="Nucleotide cyclase"/>
    <property type="match status" value="1"/>
</dbReference>
<evidence type="ECO:0000256" key="4">
    <source>
        <dbReference type="SAM" id="SignalP"/>
    </source>
</evidence>
<gene>
    <name evidence="6" type="ORF">GCM10008101_12580</name>
</gene>
<evidence type="ECO:0000313" key="6">
    <source>
        <dbReference type="EMBL" id="GGZ60224.1"/>
    </source>
</evidence>
<comment type="catalytic activity">
    <reaction evidence="2">
        <text>2 GTP = 3',3'-c-di-GMP + 2 diphosphate</text>
        <dbReference type="Rhea" id="RHEA:24898"/>
        <dbReference type="ChEBI" id="CHEBI:33019"/>
        <dbReference type="ChEBI" id="CHEBI:37565"/>
        <dbReference type="ChEBI" id="CHEBI:58805"/>
        <dbReference type="EC" id="2.7.7.65"/>
    </reaction>
</comment>
<accession>A0ABQ3BX80</accession>
<keyword evidence="4" id="KW-0732">Signal</keyword>
<dbReference type="NCBIfam" id="TIGR00254">
    <property type="entry name" value="GGDEF"/>
    <property type="match status" value="1"/>
</dbReference>
<protein>
    <recommendedName>
        <fullName evidence="1">diguanylate cyclase</fullName>
        <ecNumber evidence="1">2.7.7.65</ecNumber>
    </recommendedName>
</protein>
<dbReference type="InterPro" id="IPR000160">
    <property type="entry name" value="GGDEF_dom"/>
</dbReference>
<feature type="signal peptide" evidence="4">
    <location>
        <begin position="1"/>
        <end position="21"/>
    </location>
</feature>
<keyword evidence="3" id="KW-0472">Membrane</keyword>
<feature type="domain" description="GGDEF" evidence="5">
    <location>
        <begin position="467"/>
        <end position="601"/>
    </location>
</feature>
<name>A0ABQ3BX80_9GAMM</name>
<evidence type="ECO:0000313" key="7">
    <source>
        <dbReference type="Proteomes" id="UP000643403"/>
    </source>
</evidence>
<dbReference type="InterPro" id="IPR029016">
    <property type="entry name" value="GAF-like_dom_sf"/>
</dbReference>
<dbReference type="Proteomes" id="UP000643403">
    <property type="component" value="Unassembled WGS sequence"/>
</dbReference>
<dbReference type="SMART" id="SM00267">
    <property type="entry name" value="GGDEF"/>
    <property type="match status" value="1"/>
</dbReference>
<dbReference type="InterPro" id="IPR050469">
    <property type="entry name" value="Diguanylate_Cyclase"/>
</dbReference>
<dbReference type="SUPFAM" id="SSF55781">
    <property type="entry name" value="GAF domain-like"/>
    <property type="match status" value="1"/>
</dbReference>
<keyword evidence="3" id="KW-1133">Transmembrane helix</keyword>
<dbReference type="InterPro" id="IPR043128">
    <property type="entry name" value="Rev_trsase/Diguanyl_cyclase"/>
</dbReference>
<evidence type="ECO:0000256" key="1">
    <source>
        <dbReference type="ARBA" id="ARBA00012528"/>
    </source>
</evidence>
<dbReference type="Gene3D" id="3.30.70.270">
    <property type="match status" value="1"/>
</dbReference>
<keyword evidence="7" id="KW-1185">Reference proteome</keyword>
<evidence type="ECO:0000256" key="3">
    <source>
        <dbReference type="SAM" id="Phobius"/>
    </source>
</evidence>
<dbReference type="PANTHER" id="PTHR45138">
    <property type="entry name" value="REGULATORY COMPONENTS OF SENSORY TRANSDUCTION SYSTEM"/>
    <property type="match status" value="1"/>
</dbReference>
<proteinExistence type="predicted"/>
<dbReference type="PANTHER" id="PTHR45138:SF9">
    <property type="entry name" value="DIGUANYLATE CYCLASE DGCM-RELATED"/>
    <property type="match status" value="1"/>
</dbReference>
<dbReference type="PROSITE" id="PS50887">
    <property type="entry name" value="GGDEF"/>
    <property type="match status" value="1"/>
</dbReference>
<feature type="transmembrane region" description="Helical" evidence="3">
    <location>
        <begin position="252"/>
        <end position="274"/>
    </location>
</feature>
<dbReference type="Gene3D" id="3.30.450.40">
    <property type="match status" value="1"/>
</dbReference>
<dbReference type="CDD" id="cd01949">
    <property type="entry name" value="GGDEF"/>
    <property type="match status" value="1"/>
</dbReference>
<reference evidence="7" key="1">
    <citation type="journal article" date="2019" name="Int. J. Syst. Evol. Microbiol.">
        <title>The Global Catalogue of Microorganisms (GCM) 10K type strain sequencing project: providing services to taxonomists for standard genome sequencing and annotation.</title>
        <authorList>
            <consortium name="The Broad Institute Genomics Platform"/>
            <consortium name="The Broad Institute Genome Sequencing Center for Infectious Disease"/>
            <person name="Wu L."/>
            <person name="Ma J."/>
        </authorList>
    </citation>
    <scope>NUCLEOTIDE SEQUENCE [LARGE SCALE GENOMIC DNA]</scope>
    <source>
        <strain evidence="7">KCTC 22558</strain>
    </source>
</reference>
<dbReference type="EMBL" id="BMXY01000001">
    <property type="protein sequence ID" value="GGZ60224.1"/>
    <property type="molecule type" value="Genomic_DNA"/>
</dbReference>
<organism evidence="6 7">
    <name type="scientific">Cognatilysobacter xinjiangensis</name>
    <dbReference type="NCBI Taxonomy" id="546892"/>
    <lineage>
        <taxon>Bacteria</taxon>
        <taxon>Pseudomonadati</taxon>
        <taxon>Pseudomonadota</taxon>
        <taxon>Gammaproteobacteria</taxon>
        <taxon>Lysobacterales</taxon>
        <taxon>Lysobacteraceae</taxon>
        <taxon>Cognatilysobacter</taxon>
    </lineage>
</organism>
<dbReference type="Pfam" id="PF00990">
    <property type="entry name" value="GGDEF"/>
    <property type="match status" value="1"/>
</dbReference>
<dbReference type="EC" id="2.7.7.65" evidence="1"/>
<feature type="chain" id="PRO_5046219680" description="diguanylate cyclase" evidence="4">
    <location>
        <begin position="22"/>
        <end position="607"/>
    </location>
</feature>
<sequence>MRNRRRLVLLALLLPALLVQAADAPRTARTRISEIDPQTLPIEPIARVVADRDGDTVPDRKGEMVRVRGVVTIPSDVLRVESLQAAIQDETGGMGVFNMRESTPLAAGDVIEAWGRVSQFKGAIQLENARVRRVGRAALPEALALSAEEADGWKHVGRRVRVEGLAGAVTLDSYSMLRITGDDGIPLQLFVPAPIADGFDWKRFPRGTRVAATGVLSIYKPTWPFDGGFQVVLADAGDLQILQPPPPEWQRWFLPAVGAGLGIVALAGLMILLLQRRQRARDRELSTLSALSRAFADPDMGEERLAHNACEILVAYDIVEAASVHVFDDAGRLHRVAATVSDGRLNDSTPPAEGDDGTGGLVARLREHGVHVLALSPLPGTATPIGMLAALSARPRPPSQRQERTLLSAAKLLGMAIENRRIREAARREAEALHELVITDELTRLYNRRFLDEYLRVQLPLAERRGGGLAFVAIDVDHFKRINDTWGHEAGDRVIAGVAGQLRQASRGSDLPVRLGGEEFLVVIAEHEIDGALAFAERLRVAISSQAFEVAPGESLHVTVSVGVALFGVHGTDAAMLMRASDEAMYASKRAGRDRVTLSTTLPAISG</sequence>
<keyword evidence="3" id="KW-0812">Transmembrane</keyword>
<dbReference type="RefSeq" id="WP_189447888.1">
    <property type="nucleotide sequence ID" value="NZ_BMXY01000001.1"/>
</dbReference>
<evidence type="ECO:0000259" key="5">
    <source>
        <dbReference type="PROSITE" id="PS50887"/>
    </source>
</evidence>
<evidence type="ECO:0000256" key="2">
    <source>
        <dbReference type="ARBA" id="ARBA00034247"/>
    </source>
</evidence>